<accession>A0A2K8N529</accession>
<gene>
    <name evidence="1" type="ORF">CVV65_05465</name>
</gene>
<dbReference type="KEGG" id="kyr:CVV65_05465"/>
<dbReference type="EMBL" id="CP024955">
    <property type="protein sequence ID" value="ATY84471.1"/>
    <property type="molecule type" value="Genomic_DNA"/>
</dbReference>
<dbReference type="Proteomes" id="UP000231932">
    <property type="component" value="Chromosome"/>
</dbReference>
<proteinExistence type="predicted"/>
<reference evidence="2" key="1">
    <citation type="submission" date="2017-11" db="EMBL/GenBank/DDBJ databases">
        <title>Complete Genome Sequence of Kyrpidia sp. Strain EA-1, a thermophilic, hydrogen-oxidizing Bacterium, isolated from the Azores.</title>
        <authorList>
            <person name="Reiner J.E."/>
            <person name="Lapp C.J."/>
            <person name="Bunk B."/>
            <person name="Gescher J."/>
        </authorList>
    </citation>
    <scope>NUCLEOTIDE SEQUENCE [LARGE SCALE GENOMIC DNA]</scope>
    <source>
        <strain evidence="2">EA-1</strain>
    </source>
</reference>
<protein>
    <submittedName>
        <fullName evidence="1">Uncharacterized protein</fullName>
    </submittedName>
</protein>
<evidence type="ECO:0000313" key="1">
    <source>
        <dbReference type="EMBL" id="ATY84471.1"/>
    </source>
</evidence>
<sequence length="70" mass="8214">MWYKLELANPRQIKGIVKLELNAFYTDEAGPASFIMTRVTVQHKPIFILQMVPFLRHGVIRPLHALFMIY</sequence>
<keyword evidence="2" id="KW-1185">Reference proteome</keyword>
<dbReference type="AlphaFoldDB" id="A0A2K8N529"/>
<organism evidence="1 2">
    <name type="scientific">Kyrpidia spormannii</name>
    <dbReference type="NCBI Taxonomy" id="2055160"/>
    <lineage>
        <taxon>Bacteria</taxon>
        <taxon>Bacillati</taxon>
        <taxon>Bacillota</taxon>
        <taxon>Bacilli</taxon>
        <taxon>Bacillales</taxon>
        <taxon>Alicyclobacillaceae</taxon>
        <taxon>Kyrpidia</taxon>
    </lineage>
</organism>
<evidence type="ECO:0000313" key="2">
    <source>
        <dbReference type="Proteomes" id="UP000231932"/>
    </source>
</evidence>
<name>A0A2K8N529_9BACL</name>